<proteinExistence type="predicted"/>
<sequence>MREVELGDGDRRVVVVVVDKGEDAVAAVTEVAQRNGIRGARVTAVGGFAEADLGYFEREKRDYRRILVREQVEVLSLLGDIAEDEGKAALHVHAVLGRRDGSTIGGHLLRGEVWPTLEVVISEVGASLAKRVDRETGLALLAGTTSR</sequence>
<dbReference type="OrthoDB" id="9798999at2"/>
<dbReference type="PANTHER" id="PTHR34988">
    <property type="entry name" value="PROTEIN, PUTATIVE-RELATED"/>
    <property type="match status" value="1"/>
</dbReference>
<dbReference type="PROSITE" id="PS51742">
    <property type="entry name" value="PPC"/>
    <property type="match status" value="1"/>
</dbReference>
<name>A0A1C4XIM9_MICVI</name>
<gene>
    <name evidence="2" type="ORF">GA0074695_3341</name>
</gene>
<dbReference type="PIRSF" id="PIRSF016702">
    <property type="entry name" value="DNA_bp_PD1"/>
    <property type="match status" value="1"/>
</dbReference>
<dbReference type="PANTHER" id="PTHR34988:SF1">
    <property type="entry name" value="DNA-BINDING PROTEIN"/>
    <property type="match status" value="1"/>
</dbReference>
<organism evidence="2 3">
    <name type="scientific">Micromonospora viridifaciens</name>
    <dbReference type="NCBI Taxonomy" id="1881"/>
    <lineage>
        <taxon>Bacteria</taxon>
        <taxon>Bacillati</taxon>
        <taxon>Actinomycetota</taxon>
        <taxon>Actinomycetes</taxon>
        <taxon>Micromonosporales</taxon>
        <taxon>Micromonosporaceae</taxon>
        <taxon>Micromonospora</taxon>
    </lineage>
</organism>
<evidence type="ECO:0000313" key="2">
    <source>
        <dbReference type="EMBL" id="SCF08284.1"/>
    </source>
</evidence>
<dbReference type="SUPFAM" id="SSF117856">
    <property type="entry name" value="AF0104/ALDC/Ptd012-like"/>
    <property type="match status" value="1"/>
</dbReference>
<reference evidence="3" key="1">
    <citation type="submission" date="2016-06" db="EMBL/GenBank/DDBJ databases">
        <authorList>
            <person name="Varghese N."/>
            <person name="Submissions Spin"/>
        </authorList>
    </citation>
    <scope>NUCLEOTIDE SEQUENCE [LARGE SCALE GENOMIC DNA]</scope>
    <source>
        <strain evidence="3">DSM 43909</strain>
    </source>
</reference>
<keyword evidence="3" id="KW-1185">Reference proteome</keyword>
<protein>
    <recommendedName>
        <fullName evidence="1">PPC domain-containing protein</fullName>
    </recommendedName>
</protein>
<dbReference type="Gene3D" id="3.30.1330.80">
    <property type="entry name" value="Hypothetical protein, similar to alpha- acetolactate decarboxylase, domain 2"/>
    <property type="match status" value="1"/>
</dbReference>
<feature type="domain" description="PPC" evidence="1">
    <location>
        <begin position="7"/>
        <end position="144"/>
    </location>
</feature>
<dbReference type="AlphaFoldDB" id="A0A1C4XIM9"/>
<dbReference type="InterPro" id="IPR025707">
    <property type="entry name" value="DNA_bp_PD1"/>
</dbReference>
<dbReference type="EMBL" id="LT607411">
    <property type="protein sequence ID" value="SCF08284.1"/>
    <property type="molecule type" value="Genomic_DNA"/>
</dbReference>
<evidence type="ECO:0000259" key="1">
    <source>
        <dbReference type="PROSITE" id="PS51742"/>
    </source>
</evidence>
<dbReference type="RefSeq" id="WP_089007083.1">
    <property type="nucleotide sequence ID" value="NZ_LT607411.1"/>
</dbReference>
<accession>A0A1C4XIM9</accession>
<dbReference type="Pfam" id="PF03479">
    <property type="entry name" value="PCC"/>
    <property type="match status" value="1"/>
</dbReference>
<evidence type="ECO:0000313" key="3">
    <source>
        <dbReference type="Proteomes" id="UP000198242"/>
    </source>
</evidence>
<dbReference type="Proteomes" id="UP000198242">
    <property type="component" value="Chromosome I"/>
</dbReference>
<dbReference type="InterPro" id="IPR005175">
    <property type="entry name" value="PPC_dom"/>
</dbReference>
<dbReference type="CDD" id="cd11378">
    <property type="entry name" value="DUF296"/>
    <property type="match status" value="1"/>
</dbReference>